<dbReference type="Proteomes" id="UP001162834">
    <property type="component" value="Chromosome"/>
</dbReference>
<dbReference type="SUPFAM" id="SSF53850">
    <property type="entry name" value="Periplasmic binding protein-like II"/>
    <property type="match status" value="1"/>
</dbReference>
<dbReference type="Pfam" id="PF03466">
    <property type="entry name" value="LysR_substrate"/>
    <property type="match status" value="1"/>
</dbReference>
<evidence type="ECO:0000256" key="1">
    <source>
        <dbReference type="ARBA" id="ARBA00009437"/>
    </source>
</evidence>
<evidence type="ECO:0000256" key="4">
    <source>
        <dbReference type="ARBA" id="ARBA00023163"/>
    </source>
</evidence>
<dbReference type="InterPro" id="IPR000847">
    <property type="entry name" value="LysR_HTH_N"/>
</dbReference>
<evidence type="ECO:0000259" key="5">
    <source>
        <dbReference type="PROSITE" id="PS50931"/>
    </source>
</evidence>
<organism evidence="6 7">
    <name type="scientific">Capillimicrobium parvum</name>
    <dbReference type="NCBI Taxonomy" id="2884022"/>
    <lineage>
        <taxon>Bacteria</taxon>
        <taxon>Bacillati</taxon>
        <taxon>Actinomycetota</taxon>
        <taxon>Thermoleophilia</taxon>
        <taxon>Solirubrobacterales</taxon>
        <taxon>Capillimicrobiaceae</taxon>
        <taxon>Capillimicrobium</taxon>
    </lineage>
</organism>
<comment type="similarity">
    <text evidence="1">Belongs to the LysR transcriptional regulatory family.</text>
</comment>
<dbReference type="InterPro" id="IPR036388">
    <property type="entry name" value="WH-like_DNA-bd_sf"/>
</dbReference>
<evidence type="ECO:0000313" key="7">
    <source>
        <dbReference type="Proteomes" id="UP001162834"/>
    </source>
</evidence>
<dbReference type="InterPro" id="IPR036390">
    <property type="entry name" value="WH_DNA-bd_sf"/>
</dbReference>
<sequence>MVALERERHFGRAAQACHVSQPALSTAIRSLERELGVPLVRRGTRFEGFTAEGERVLLWARRALADVQSLAQEVDRMRSGLEGTLRLGVIPTALVATTHITTRFRERHPRMRVQHISMSSREIAQQLAGGDIDAGLTYLDNEPLADVATRELWVERYFLVCPVEMLPAWATTISWTAAAALSLCLLTEDMQHRRIVDAAFARAGATPGTVVLTNSISTLIAHAHAGLAAITAGPWLTVNPLPPNLRALPLVDPVVEHTVGMVTARDAQRSPVVRELMALFEPRELDERLRLPVTLGPVVV</sequence>
<keyword evidence="3" id="KW-0238">DNA-binding</keyword>
<dbReference type="PRINTS" id="PR00039">
    <property type="entry name" value="HTHLYSR"/>
</dbReference>
<dbReference type="KEGG" id="sbae:DSM104329_00683"/>
<evidence type="ECO:0000256" key="2">
    <source>
        <dbReference type="ARBA" id="ARBA00023015"/>
    </source>
</evidence>
<keyword evidence="4" id="KW-0804">Transcription</keyword>
<dbReference type="SUPFAM" id="SSF46785">
    <property type="entry name" value="Winged helix' DNA-binding domain"/>
    <property type="match status" value="1"/>
</dbReference>
<keyword evidence="2" id="KW-0805">Transcription regulation</keyword>
<dbReference type="EMBL" id="CP087164">
    <property type="protein sequence ID" value="UGS34307.1"/>
    <property type="molecule type" value="Genomic_DNA"/>
</dbReference>
<keyword evidence="7" id="KW-1185">Reference proteome</keyword>
<dbReference type="InterPro" id="IPR050950">
    <property type="entry name" value="HTH-type_LysR_regulators"/>
</dbReference>
<feature type="domain" description="HTH lysR-type" evidence="5">
    <location>
        <begin position="1"/>
        <end position="50"/>
    </location>
</feature>
<dbReference type="Pfam" id="PF00126">
    <property type="entry name" value="HTH_1"/>
    <property type="match status" value="1"/>
</dbReference>
<reference evidence="6" key="1">
    <citation type="journal article" date="2022" name="Int. J. Syst. Evol. Microbiol.">
        <title>Pseudomonas aegrilactucae sp. nov. and Pseudomonas morbosilactucae sp. nov., pathogens causing bacterial rot of lettuce in Japan.</title>
        <authorList>
            <person name="Sawada H."/>
            <person name="Fujikawa T."/>
            <person name="Satou M."/>
        </authorList>
    </citation>
    <scope>NUCLEOTIDE SEQUENCE</scope>
    <source>
        <strain evidence="6">0166_1</strain>
    </source>
</reference>
<dbReference type="GO" id="GO:0005829">
    <property type="term" value="C:cytosol"/>
    <property type="evidence" value="ECO:0007669"/>
    <property type="project" value="TreeGrafter"/>
</dbReference>
<dbReference type="GO" id="GO:0003700">
    <property type="term" value="F:DNA-binding transcription factor activity"/>
    <property type="evidence" value="ECO:0007669"/>
    <property type="project" value="InterPro"/>
</dbReference>
<dbReference type="Gene3D" id="3.40.190.290">
    <property type="match status" value="1"/>
</dbReference>
<proteinExistence type="inferred from homology"/>
<dbReference type="CDD" id="cd05466">
    <property type="entry name" value="PBP2_LTTR_substrate"/>
    <property type="match status" value="1"/>
</dbReference>
<name>A0A9E6XTT3_9ACTN</name>
<dbReference type="GO" id="GO:0003677">
    <property type="term" value="F:DNA binding"/>
    <property type="evidence" value="ECO:0007669"/>
    <property type="project" value="UniProtKB-KW"/>
</dbReference>
<dbReference type="PANTHER" id="PTHR30419">
    <property type="entry name" value="HTH-TYPE TRANSCRIPTIONAL REGULATOR YBHD"/>
    <property type="match status" value="1"/>
</dbReference>
<evidence type="ECO:0000256" key="3">
    <source>
        <dbReference type="ARBA" id="ARBA00023125"/>
    </source>
</evidence>
<protein>
    <submittedName>
        <fullName evidence="6">Hydrogen peroxide-inducible genes activator</fullName>
    </submittedName>
</protein>
<gene>
    <name evidence="6" type="primary">oxyR_1</name>
    <name evidence="6" type="ORF">DSM104329_00683</name>
</gene>
<dbReference type="Gene3D" id="1.10.10.10">
    <property type="entry name" value="Winged helix-like DNA-binding domain superfamily/Winged helix DNA-binding domain"/>
    <property type="match status" value="1"/>
</dbReference>
<dbReference type="PANTHER" id="PTHR30419:SF31">
    <property type="entry name" value="BLR3139 PROTEIN"/>
    <property type="match status" value="1"/>
</dbReference>
<dbReference type="InterPro" id="IPR005119">
    <property type="entry name" value="LysR_subst-bd"/>
</dbReference>
<dbReference type="AlphaFoldDB" id="A0A9E6XTT3"/>
<evidence type="ECO:0000313" key="6">
    <source>
        <dbReference type="EMBL" id="UGS34307.1"/>
    </source>
</evidence>
<dbReference type="PROSITE" id="PS50931">
    <property type="entry name" value="HTH_LYSR"/>
    <property type="match status" value="1"/>
</dbReference>
<dbReference type="FunFam" id="1.10.10.10:FF:000001">
    <property type="entry name" value="LysR family transcriptional regulator"/>
    <property type="match status" value="1"/>
</dbReference>
<accession>A0A9E6XTT3</accession>